<accession>A0A497XRA1</accession>
<evidence type="ECO:0000313" key="3">
    <source>
        <dbReference type="EMBL" id="TFB28388.1"/>
    </source>
</evidence>
<dbReference type="SUPFAM" id="SSF51905">
    <property type="entry name" value="FAD/NAD(P)-binding domain"/>
    <property type="match status" value="1"/>
</dbReference>
<dbReference type="EMBL" id="RCCK01000016">
    <property type="protein sequence ID" value="RLJ69547.1"/>
    <property type="molecule type" value="Genomic_DNA"/>
</dbReference>
<dbReference type="RefSeq" id="WP_121287941.1">
    <property type="nucleotide sequence ID" value="NZ_RCCK01000016.1"/>
</dbReference>
<protein>
    <submittedName>
        <fullName evidence="2">Flavin-dependent dehydrogenase</fullName>
    </submittedName>
    <submittedName>
        <fullName evidence="3">NAD(P)/FAD-dependent oxidoreductase</fullName>
    </submittedName>
</protein>
<reference evidence="2 4" key="1">
    <citation type="submission" date="2018-10" db="EMBL/GenBank/DDBJ databases">
        <title>Genomic Encyclopedia of Archaeal and Bacterial Type Strains, Phase II (KMG-II): from individual species to whole genera.</title>
        <authorList>
            <person name="Goeker M."/>
        </authorList>
    </citation>
    <scope>NUCLEOTIDE SEQUENCE [LARGE SCALE GENOMIC DNA]</scope>
    <source>
        <strain evidence="2 4">DSM 19624</strain>
    </source>
</reference>
<dbReference type="InterPro" id="IPR036188">
    <property type="entry name" value="FAD/NAD-bd_sf"/>
</dbReference>
<gene>
    <name evidence="2" type="ORF">BCL90_5143</name>
    <name evidence="3" type="ORF">E3V97_23195</name>
</gene>
<evidence type="ECO:0000313" key="4">
    <source>
        <dbReference type="Proteomes" id="UP000273898"/>
    </source>
</evidence>
<dbReference type="PRINTS" id="PR00420">
    <property type="entry name" value="RNGMNOXGNASE"/>
</dbReference>
<proteinExistence type="predicted"/>
<sequence>MITDVLIIGNGPAGLASAITLRQAGASVTVVHRPAMDVIRAGESLAASARYSLIELDLWDDFLATGHSPCYGNSSCWGDDRLFFYDFIQSSFGEGWYVNRTAFQSMLLQKAVAAGVTFIETNRAFVLIRKGMRWQYKEGNSRINAATIIDASGRNSWLSRQLGIKRIRKDNQIAVVSLLASPNPLRSQQSLIEAVPDGWWYVSEGGEGKVVRIFFTDPDLHDRADWLDPLYWRRKSTQTCFVKHRVPVSRYSDVLPLQYTSAGSHHLEYYAGEGWLAAGDAACAFDPLSSHGIAFALRSGIDAGLAAKDELAGISAAGTHYDQKIQLAFRLYEKQRADLYHKETRWKDHPYWVRRQGEQKSAVANDNMIIG</sequence>
<dbReference type="PANTHER" id="PTHR43747">
    <property type="entry name" value="FAD-BINDING PROTEIN"/>
    <property type="match status" value="1"/>
</dbReference>
<dbReference type="EMBL" id="SOPX01000006">
    <property type="protein sequence ID" value="TFB28388.1"/>
    <property type="molecule type" value="Genomic_DNA"/>
</dbReference>
<evidence type="ECO:0000259" key="1">
    <source>
        <dbReference type="Pfam" id="PF01494"/>
    </source>
</evidence>
<keyword evidence="5" id="KW-1185">Reference proteome</keyword>
<dbReference type="Proteomes" id="UP000297429">
    <property type="component" value="Unassembled WGS sequence"/>
</dbReference>
<dbReference type="GO" id="GO:0071949">
    <property type="term" value="F:FAD binding"/>
    <property type="evidence" value="ECO:0007669"/>
    <property type="project" value="InterPro"/>
</dbReference>
<dbReference type="Gene3D" id="3.30.9.100">
    <property type="match status" value="1"/>
</dbReference>
<organism evidence="2 4">
    <name type="scientific">Pedobacter alluvionis</name>
    <dbReference type="NCBI Taxonomy" id="475253"/>
    <lineage>
        <taxon>Bacteria</taxon>
        <taxon>Pseudomonadati</taxon>
        <taxon>Bacteroidota</taxon>
        <taxon>Sphingobacteriia</taxon>
        <taxon>Sphingobacteriales</taxon>
        <taxon>Sphingobacteriaceae</taxon>
        <taxon>Pedobacter</taxon>
    </lineage>
</organism>
<comment type="caution">
    <text evidence="2">The sequence shown here is derived from an EMBL/GenBank/DDBJ whole genome shotgun (WGS) entry which is preliminary data.</text>
</comment>
<evidence type="ECO:0000313" key="2">
    <source>
        <dbReference type="EMBL" id="RLJ69547.1"/>
    </source>
</evidence>
<reference evidence="3 5" key="2">
    <citation type="submission" date="2019-03" db="EMBL/GenBank/DDBJ databases">
        <authorList>
            <person name="He R.-H."/>
        </authorList>
    </citation>
    <scope>NUCLEOTIDE SEQUENCE [LARGE SCALE GENOMIC DNA]</scope>
    <source>
        <strain evidence="3 5">DSM 19624</strain>
    </source>
</reference>
<dbReference type="OrthoDB" id="9806565at2"/>
<feature type="domain" description="FAD-binding" evidence="1">
    <location>
        <begin position="3"/>
        <end position="296"/>
    </location>
</feature>
<dbReference type="InterPro" id="IPR002938">
    <property type="entry name" value="FAD-bd"/>
</dbReference>
<dbReference type="Gene3D" id="3.50.50.60">
    <property type="entry name" value="FAD/NAD(P)-binding domain"/>
    <property type="match status" value="1"/>
</dbReference>
<evidence type="ECO:0000313" key="5">
    <source>
        <dbReference type="Proteomes" id="UP000297429"/>
    </source>
</evidence>
<name>A0A497XRA1_9SPHI</name>
<dbReference type="InterPro" id="IPR050816">
    <property type="entry name" value="Flavin-dep_Halogenase_NPB"/>
</dbReference>
<dbReference type="Proteomes" id="UP000273898">
    <property type="component" value="Unassembled WGS sequence"/>
</dbReference>
<dbReference type="Pfam" id="PF01494">
    <property type="entry name" value="FAD_binding_3"/>
    <property type="match status" value="1"/>
</dbReference>
<dbReference type="AlphaFoldDB" id="A0A497XRA1"/>
<dbReference type="PANTHER" id="PTHR43747:SF1">
    <property type="entry name" value="SLR1998 PROTEIN"/>
    <property type="match status" value="1"/>
</dbReference>